<dbReference type="InterPro" id="IPR035952">
    <property type="entry name" value="Rhomboid-like_sf"/>
</dbReference>
<evidence type="ECO:0000313" key="8">
    <source>
        <dbReference type="Proteomes" id="UP000198762"/>
    </source>
</evidence>
<keyword evidence="3 5" id="KW-1133">Transmembrane helix</keyword>
<name>A0A1I0FME5_9GAMM</name>
<feature type="domain" description="Peptidase S54 rhomboid" evidence="6">
    <location>
        <begin position="153"/>
        <end position="303"/>
    </location>
</feature>
<evidence type="ECO:0000259" key="6">
    <source>
        <dbReference type="Pfam" id="PF01694"/>
    </source>
</evidence>
<reference evidence="8" key="1">
    <citation type="submission" date="2016-10" db="EMBL/GenBank/DDBJ databases">
        <authorList>
            <person name="Varghese N."/>
            <person name="Submissions S."/>
        </authorList>
    </citation>
    <scope>NUCLEOTIDE SEQUENCE [LARGE SCALE GENOMIC DNA]</scope>
    <source>
        <strain evidence="8">CGMCC 1.6489</strain>
    </source>
</reference>
<dbReference type="AlphaFoldDB" id="A0A1I0FME5"/>
<dbReference type="EMBL" id="FOHZ01000013">
    <property type="protein sequence ID" value="SET59551.1"/>
    <property type="molecule type" value="Genomic_DNA"/>
</dbReference>
<evidence type="ECO:0000256" key="1">
    <source>
        <dbReference type="ARBA" id="ARBA00004141"/>
    </source>
</evidence>
<dbReference type="GO" id="GO:0004252">
    <property type="term" value="F:serine-type endopeptidase activity"/>
    <property type="evidence" value="ECO:0007669"/>
    <property type="project" value="InterPro"/>
</dbReference>
<dbReference type="PANTHER" id="PTHR43066">
    <property type="entry name" value="RHOMBOID-RELATED PROTEIN"/>
    <property type="match status" value="1"/>
</dbReference>
<dbReference type="Pfam" id="PF01694">
    <property type="entry name" value="Rhomboid"/>
    <property type="match status" value="1"/>
</dbReference>
<gene>
    <name evidence="7" type="ORF">SAMN04487962_11371</name>
</gene>
<dbReference type="RefSeq" id="WP_091853072.1">
    <property type="nucleotide sequence ID" value="NZ_FOHZ01000013.1"/>
</dbReference>
<dbReference type="Proteomes" id="UP000198762">
    <property type="component" value="Unassembled WGS sequence"/>
</dbReference>
<feature type="transmembrane region" description="Helical" evidence="5">
    <location>
        <begin position="17"/>
        <end position="35"/>
    </location>
</feature>
<keyword evidence="8" id="KW-1185">Reference proteome</keyword>
<feature type="transmembrane region" description="Helical" evidence="5">
    <location>
        <begin position="162"/>
        <end position="182"/>
    </location>
</feature>
<dbReference type="InterPro" id="IPR022764">
    <property type="entry name" value="Peptidase_S54_rhomboid_dom"/>
</dbReference>
<accession>A0A1I0FME5</accession>
<dbReference type="Gene3D" id="1.20.1540.10">
    <property type="entry name" value="Rhomboid-like"/>
    <property type="match status" value="1"/>
</dbReference>
<feature type="transmembrane region" description="Helical" evidence="5">
    <location>
        <begin position="274"/>
        <end position="301"/>
    </location>
</feature>
<keyword evidence="4 5" id="KW-0472">Membrane</keyword>
<protein>
    <submittedName>
        <fullName evidence="7">Rhomboid family protein</fullName>
    </submittedName>
</protein>
<organism evidence="7 8">
    <name type="scientific">Marinobacter segnicrescens</name>
    <dbReference type="NCBI Taxonomy" id="430453"/>
    <lineage>
        <taxon>Bacteria</taxon>
        <taxon>Pseudomonadati</taxon>
        <taxon>Pseudomonadota</taxon>
        <taxon>Gammaproteobacteria</taxon>
        <taxon>Pseudomonadales</taxon>
        <taxon>Marinobacteraceae</taxon>
        <taxon>Marinobacter</taxon>
    </lineage>
</organism>
<feature type="transmembrane region" description="Helical" evidence="5">
    <location>
        <begin position="217"/>
        <end position="237"/>
    </location>
</feature>
<feature type="transmembrane region" description="Helical" evidence="5">
    <location>
        <begin position="244"/>
        <end position="268"/>
    </location>
</feature>
<evidence type="ECO:0000256" key="4">
    <source>
        <dbReference type="ARBA" id="ARBA00023136"/>
    </source>
</evidence>
<evidence type="ECO:0000313" key="7">
    <source>
        <dbReference type="EMBL" id="SET59551.1"/>
    </source>
</evidence>
<proteinExistence type="predicted"/>
<sequence length="481" mass="54945">MIILPAERKLDWKHPPWMTLGLMLACLLVFLFYQAKDPRLMGQAIGTYLDANLDELELPLYLDYLERQQLRGEAEAGDRLEYLRFLQGEGQRAGLAAAILSDRAFMDYLVDDRELVMNSVERRYWAEHRPPIQARFIDRLSANEAGLIPAEPSLYRFITYQFLHGGWGHLIGNLVFLFLLGYTVEKALGPGRYLLAYLLCGAVAGGVHGLFHWNEPVALVGASGSISGLMGMYVAFYGLQRIRFFYFIGVYFNYFRAPALVILPVWLAKEIYDYVMAGATGVAYLAHAGGLVAGAALVLLLGRGWFQAREDFYEPEQEDRDEAFSADYARALDAVARMDFVTARKRFEALWQANPDRPVALEHLYQLAKLRPDLPDFRERTVDLLHTYLRLQQLEHLVKTWQEYLDLGESLQPLDPEDHNRVLFAALRGDDLKVAEKAFAKLRERGPLDQVREAGQLLADEFTKRRMAPKADEYRLLVRSL</sequence>
<evidence type="ECO:0000256" key="2">
    <source>
        <dbReference type="ARBA" id="ARBA00022692"/>
    </source>
</evidence>
<dbReference type="OrthoDB" id="9814037at2"/>
<keyword evidence="2 5" id="KW-0812">Transmembrane</keyword>
<dbReference type="PANTHER" id="PTHR43066:SF11">
    <property type="entry name" value="PEPTIDASE S54 RHOMBOID DOMAIN-CONTAINING PROTEIN"/>
    <property type="match status" value="1"/>
</dbReference>
<evidence type="ECO:0000256" key="3">
    <source>
        <dbReference type="ARBA" id="ARBA00022989"/>
    </source>
</evidence>
<dbReference type="STRING" id="430453.SAMN04487962_11371"/>
<comment type="subcellular location">
    <subcellularLocation>
        <location evidence="1">Membrane</location>
        <topology evidence="1">Multi-pass membrane protein</topology>
    </subcellularLocation>
</comment>
<dbReference type="GO" id="GO:0016020">
    <property type="term" value="C:membrane"/>
    <property type="evidence" value="ECO:0007669"/>
    <property type="project" value="UniProtKB-SubCell"/>
</dbReference>
<dbReference type="SUPFAM" id="SSF144091">
    <property type="entry name" value="Rhomboid-like"/>
    <property type="match status" value="1"/>
</dbReference>
<evidence type="ECO:0000256" key="5">
    <source>
        <dbReference type="SAM" id="Phobius"/>
    </source>
</evidence>